<feature type="transmembrane region" description="Helical" evidence="8">
    <location>
        <begin position="204"/>
        <end position="226"/>
    </location>
</feature>
<evidence type="ECO:0000313" key="11">
    <source>
        <dbReference type="Proteomes" id="UP000231246"/>
    </source>
</evidence>
<name>A0A2H0BU31_9BACT</name>
<evidence type="ECO:0000256" key="4">
    <source>
        <dbReference type="ARBA" id="ARBA00022679"/>
    </source>
</evidence>
<gene>
    <name evidence="10" type="ORF">COW99_05310</name>
</gene>
<organism evidence="10 11">
    <name type="scientific">Candidatus Roizmanbacteria bacterium CG22_combo_CG10-13_8_21_14_all_38_20</name>
    <dbReference type="NCBI Taxonomy" id="1974862"/>
    <lineage>
        <taxon>Bacteria</taxon>
        <taxon>Candidatus Roizmaniibacteriota</taxon>
    </lineage>
</organism>
<dbReference type="Proteomes" id="UP000231246">
    <property type="component" value="Unassembled WGS sequence"/>
</dbReference>
<evidence type="ECO:0000259" key="9">
    <source>
        <dbReference type="Pfam" id="PF02366"/>
    </source>
</evidence>
<keyword evidence="5 8" id="KW-0812">Transmembrane</keyword>
<evidence type="ECO:0000256" key="5">
    <source>
        <dbReference type="ARBA" id="ARBA00022692"/>
    </source>
</evidence>
<reference evidence="10 11" key="1">
    <citation type="submission" date="2017-09" db="EMBL/GenBank/DDBJ databases">
        <title>Depth-based differentiation of microbial function through sediment-hosted aquifers and enrichment of novel symbionts in the deep terrestrial subsurface.</title>
        <authorList>
            <person name="Probst A.J."/>
            <person name="Ladd B."/>
            <person name="Jarett J.K."/>
            <person name="Geller-Mcgrath D.E."/>
            <person name="Sieber C.M."/>
            <person name="Emerson J.B."/>
            <person name="Anantharaman K."/>
            <person name="Thomas B.C."/>
            <person name="Malmstrom R."/>
            <person name="Stieglmeier M."/>
            <person name="Klingl A."/>
            <person name="Woyke T."/>
            <person name="Ryan C.M."/>
            <person name="Banfield J.F."/>
        </authorList>
    </citation>
    <scope>NUCLEOTIDE SEQUENCE [LARGE SCALE GENOMIC DNA]</scope>
    <source>
        <strain evidence="10">CG22_combo_CG10-13_8_21_14_all_38_20</strain>
    </source>
</reference>
<evidence type="ECO:0000256" key="8">
    <source>
        <dbReference type="SAM" id="Phobius"/>
    </source>
</evidence>
<sequence>MKRIVNKYTFPFFVFFGTFATHFINFWQYPEFYVDEGIYAAQGWWSVNGGQLSPYTYFYDHPPLGWIFIGLWFLLTGGPFTFGISIVSARLLMVIVASVANLFTYLLLEKVTSKKIIALAGTIFLIFSPLSIYFHRQVLLDNIQNLWLVVSLYLLVSGAGNLQRVIMSALTFGIAALSKEFALFVYPAYLYLAWSLNKGALKLYAIGTWLITTLFIIGLFPLTALLRNEFLSDQITGGKHVSLIETVQYQLGRGGGEYPWVKNSYFDLSLTEWLGLDRAFLVIGVASTLALLMYSLYKRNSIIITSLIATIGYSAFLLRGQLIQGFYIIPVLTFLTINISLVINLVYHKMSILARQLLLKSLIVVLPIVTIYLLLTGGQLYTQNRVNEQVALLKYIRQNLSQKDVIISDDWMFLDLRLPYGANSISFPLSEMAKKVDRDPATIERLNNTWKSIDYIVDRQNLIDTYSVENNTILYNAYINSDLVIDFTNYTGGSTTLEAEEIIQGIKSGTKDQQIRYILRKVNKVNKVNKE</sequence>
<feature type="transmembrane region" description="Helical" evidence="8">
    <location>
        <begin position="326"/>
        <end position="345"/>
    </location>
</feature>
<dbReference type="PANTHER" id="PTHR33908:SF11">
    <property type="entry name" value="MEMBRANE PROTEIN"/>
    <property type="match status" value="1"/>
</dbReference>
<dbReference type="GO" id="GO:0006493">
    <property type="term" value="P:protein O-linked glycosylation"/>
    <property type="evidence" value="ECO:0007669"/>
    <property type="project" value="InterPro"/>
</dbReference>
<dbReference type="AlphaFoldDB" id="A0A2H0BU31"/>
<dbReference type="EMBL" id="PCTA01000033">
    <property type="protein sequence ID" value="PIP61183.1"/>
    <property type="molecule type" value="Genomic_DNA"/>
</dbReference>
<feature type="transmembrane region" description="Helical" evidence="8">
    <location>
        <begin position="91"/>
        <end position="108"/>
    </location>
</feature>
<evidence type="ECO:0000256" key="1">
    <source>
        <dbReference type="ARBA" id="ARBA00004651"/>
    </source>
</evidence>
<feature type="transmembrane region" description="Helical" evidence="8">
    <location>
        <begin position="302"/>
        <end position="320"/>
    </location>
</feature>
<dbReference type="GO" id="GO:0000030">
    <property type="term" value="F:mannosyltransferase activity"/>
    <property type="evidence" value="ECO:0007669"/>
    <property type="project" value="InterPro"/>
</dbReference>
<keyword evidence="4" id="KW-0808">Transferase</keyword>
<feature type="transmembrane region" description="Helical" evidence="8">
    <location>
        <begin position="357"/>
        <end position="375"/>
    </location>
</feature>
<feature type="transmembrane region" description="Helical" evidence="8">
    <location>
        <begin position="172"/>
        <end position="192"/>
    </location>
</feature>
<feature type="transmembrane region" description="Helical" evidence="8">
    <location>
        <begin position="279"/>
        <end position="297"/>
    </location>
</feature>
<comment type="subcellular location">
    <subcellularLocation>
        <location evidence="1">Cell membrane</location>
        <topology evidence="1">Multi-pass membrane protein</topology>
    </subcellularLocation>
</comment>
<evidence type="ECO:0000313" key="10">
    <source>
        <dbReference type="EMBL" id="PIP61183.1"/>
    </source>
</evidence>
<evidence type="ECO:0000256" key="7">
    <source>
        <dbReference type="ARBA" id="ARBA00023136"/>
    </source>
</evidence>
<protein>
    <recommendedName>
        <fullName evidence="9">ArnT-like N-terminal domain-containing protein</fullName>
    </recommendedName>
</protein>
<keyword evidence="7 8" id="KW-0472">Membrane</keyword>
<evidence type="ECO:0000256" key="6">
    <source>
        <dbReference type="ARBA" id="ARBA00022989"/>
    </source>
</evidence>
<evidence type="ECO:0000256" key="3">
    <source>
        <dbReference type="ARBA" id="ARBA00022676"/>
    </source>
</evidence>
<keyword evidence="2" id="KW-1003">Cell membrane</keyword>
<evidence type="ECO:0000256" key="2">
    <source>
        <dbReference type="ARBA" id="ARBA00022475"/>
    </source>
</evidence>
<keyword evidence="3" id="KW-0328">Glycosyltransferase</keyword>
<dbReference type="InterPro" id="IPR003342">
    <property type="entry name" value="ArnT-like_N"/>
</dbReference>
<dbReference type="Pfam" id="PF02366">
    <property type="entry name" value="PMT"/>
    <property type="match status" value="1"/>
</dbReference>
<feature type="transmembrane region" description="Helical" evidence="8">
    <location>
        <begin position="12"/>
        <end position="29"/>
    </location>
</feature>
<dbReference type="GO" id="GO:0005886">
    <property type="term" value="C:plasma membrane"/>
    <property type="evidence" value="ECO:0007669"/>
    <property type="project" value="UniProtKB-SubCell"/>
</dbReference>
<accession>A0A2H0BU31</accession>
<keyword evidence="6 8" id="KW-1133">Transmembrane helix</keyword>
<dbReference type="GO" id="GO:0009103">
    <property type="term" value="P:lipopolysaccharide biosynthetic process"/>
    <property type="evidence" value="ECO:0007669"/>
    <property type="project" value="UniProtKB-ARBA"/>
</dbReference>
<feature type="transmembrane region" description="Helical" evidence="8">
    <location>
        <begin position="114"/>
        <end position="134"/>
    </location>
</feature>
<dbReference type="GO" id="GO:0016763">
    <property type="term" value="F:pentosyltransferase activity"/>
    <property type="evidence" value="ECO:0007669"/>
    <property type="project" value="TreeGrafter"/>
</dbReference>
<comment type="caution">
    <text evidence="10">The sequence shown here is derived from an EMBL/GenBank/DDBJ whole genome shotgun (WGS) entry which is preliminary data.</text>
</comment>
<feature type="domain" description="ArnT-like N-terminal" evidence="9">
    <location>
        <begin position="57"/>
        <end position="226"/>
    </location>
</feature>
<dbReference type="PANTHER" id="PTHR33908">
    <property type="entry name" value="MANNOSYLTRANSFERASE YKCB-RELATED"/>
    <property type="match status" value="1"/>
</dbReference>
<feature type="transmembrane region" description="Helical" evidence="8">
    <location>
        <begin position="64"/>
        <end position="84"/>
    </location>
</feature>
<proteinExistence type="predicted"/>
<feature type="transmembrane region" description="Helical" evidence="8">
    <location>
        <begin position="146"/>
        <end position="166"/>
    </location>
</feature>
<dbReference type="InterPro" id="IPR050297">
    <property type="entry name" value="LipidA_mod_glycosyltrf_83"/>
</dbReference>